<dbReference type="Proteomes" id="UP001075354">
    <property type="component" value="Chromosome 11"/>
</dbReference>
<feature type="region of interest" description="Disordered" evidence="1">
    <location>
        <begin position="1"/>
        <end position="23"/>
    </location>
</feature>
<dbReference type="EMBL" id="JAPTSV010000011">
    <property type="protein sequence ID" value="KAJ1522981.1"/>
    <property type="molecule type" value="Genomic_DNA"/>
</dbReference>
<name>A0AAV7XAE2_9NEOP</name>
<proteinExistence type="predicted"/>
<protein>
    <submittedName>
        <fullName evidence="2">Uncharacterized protein</fullName>
    </submittedName>
</protein>
<reference evidence="2" key="1">
    <citation type="submission" date="2022-12" db="EMBL/GenBank/DDBJ databases">
        <title>Chromosome-level genome assembly of the bean flower thrips Megalurothrips usitatus.</title>
        <authorList>
            <person name="Ma L."/>
            <person name="Liu Q."/>
            <person name="Li H."/>
            <person name="Cai W."/>
        </authorList>
    </citation>
    <scope>NUCLEOTIDE SEQUENCE</scope>
    <source>
        <strain evidence="2">Cailab_2022a</strain>
    </source>
</reference>
<evidence type="ECO:0000256" key="1">
    <source>
        <dbReference type="SAM" id="MobiDB-lite"/>
    </source>
</evidence>
<feature type="region of interest" description="Disordered" evidence="1">
    <location>
        <begin position="97"/>
        <end position="137"/>
    </location>
</feature>
<feature type="compositionally biased region" description="Basic residues" evidence="1">
    <location>
        <begin position="101"/>
        <end position="111"/>
    </location>
</feature>
<organism evidence="2 3">
    <name type="scientific">Megalurothrips usitatus</name>
    <name type="common">bean blossom thrips</name>
    <dbReference type="NCBI Taxonomy" id="439358"/>
    <lineage>
        <taxon>Eukaryota</taxon>
        <taxon>Metazoa</taxon>
        <taxon>Ecdysozoa</taxon>
        <taxon>Arthropoda</taxon>
        <taxon>Hexapoda</taxon>
        <taxon>Insecta</taxon>
        <taxon>Pterygota</taxon>
        <taxon>Neoptera</taxon>
        <taxon>Paraneoptera</taxon>
        <taxon>Thysanoptera</taxon>
        <taxon>Terebrantia</taxon>
        <taxon>Thripoidea</taxon>
        <taxon>Thripidae</taxon>
        <taxon>Megalurothrips</taxon>
    </lineage>
</organism>
<evidence type="ECO:0000313" key="3">
    <source>
        <dbReference type="Proteomes" id="UP001075354"/>
    </source>
</evidence>
<accession>A0AAV7XAE2</accession>
<comment type="caution">
    <text evidence="2">The sequence shown here is derived from an EMBL/GenBank/DDBJ whole genome shotgun (WGS) entry which is preliminary data.</text>
</comment>
<gene>
    <name evidence="2" type="ORF">ONE63_002117</name>
</gene>
<keyword evidence="3" id="KW-1185">Reference proteome</keyword>
<dbReference type="AlphaFoldDB" id="A0AAV7XAE2"/>
<sequence length="151" mass="15758">MQSPRHNHADNYGPGRVQCSPSAGPGGDLLGSLELVLQVGDEAAGVIVGLLRPQVLRLVLQVGAEAAAAVVGLPRPYEYRSLELVLQVGAEPADVAGSRACRGRHEIRSRKPTSSSLSAGASTTAGESTPLTLPRDDLDPPWSLLNTSLVF</sequence>
<evidence type="ECO:0000313" key="2">
    <source>
        <dbReference type="EMBL" id="KAJ1522981.1"/>
    </source>
</evidence>
<feature type="compositionally biased region" description="Low complexity" evidence="1">
    <location>
        <begin position="113"/>
        <end position="133"/>
    </location>
</feature>